<comment type="caution">
    <text evidence="2">The sequence shown here is derived from an EMBL/GenBank/DDBJ whole genome shotgun (WGS) entry which is preliminary data.</text>
</comment>
<gene>
    <name evidence="2" type="ORF">Ae201684_012654</name>
</gene>
<dbReference type="AlphaFoldDB" id="A0A6G0WQU4"/>
<organism evidence="2 3">
    <name type="scientific">Aphanomyces euteiches</name>
    <dbReference type="NCBI Taxonomy" id="100861"/>
    <lineage>
        <taxon>Eukaryota</taxon>
        <taxon>Sar</taxon>
        <taxon>Stramenopiles</taxon>
        <taxon>Oomycota</taxon>
        <taxon>Saprolegniomycetes</taxon>
        <taxon>Saprolegniales</taxon>
        <taxon>Verrucalvaceae</taxon>
        <taxon>Aphanomyces</taxon>
    </lineage>
</organism>
<dbReference type="InterPro" id="IPR050121">
    <property type="entry name" value="Cytochrome_P450_monoxygenase"/>
</dbReference>
<evidence type="ECO:0000313" key="2">
    <source>
        <dbReference type="EMBL" id="KAF0729763.1"/>
    </source>
</evidence>
<dbReference type="GO" id="GO:0016705">
    <property type="term" value="F:oxidoreductase activity, acting on paired donors, with incorporation or reduction of molecular oxygen"/>
    <property type="evidence" value="ECO:0007669"/>
    <property type="project" value="InterPro"/>
</dbReference>
<evidence type="ECO:0000256" key="1">
    <source>
        <dbReference type="ARBA" id="ARBA00010617"/>
    </source>
</evidence>
<dbReference type="Pfam" id="PF00067">
    <property type="entry name" value="p450"/>
    <property type="match status" value="1"/>
</dbReference>
<dbReference type="GO" id="GO:0020037">
    <property type="term" value="F:heme binding"/>
    <property type="evidence" value="ECO:0007669"/>
    <property type="project" value="InterPro"/>
</dbReference>
<dbReference type="GO" id="GO:0005506">
    <property type="term" value="F:iron ion binding"/>
    <property type="evidence" value="ECO:0007669"/>
    <property type="project" value="InterPro"/>
</dbReference>
<dbReference type="SUPFAM" id="SSF48264">
    <property type="entry name" value="Cytochrome P450"/>
    <property type="match status" value="1"/>
</dbReference>
<sequence>MTFLAAGYETSSSALSWVFATICPRQDVVLRIRKEYRDVISKHGSISTWEASSELKYTTAVIQETMRLNHLFFNLNPRFAVKDDTFPMLDGSSVFIPAGTEFVVNAAALHRHPKY</sequence>
<evidence type="ECO:0000313" key="3">
    <source>
        <dbReference type="Proteomes" id="UP000481153"/>
    </source>
</evidence>
<dbReference type="GO" id="GO:0004497">
    <property type="term" value="F:monooxygenase activity"/>
    <property type="evidence" value="ECO:0007669"/>
    <property type="project" value="InterPro"/>
</dbReference>
<protein>
    <recommendedName>
        <fullName evidence="4">Cytochrome P450</fullName>
    </recommendedName>
</protein>
<dbReference type="PANTHER" id="PTHR24305:SF166">
    <property type="entry name" value="CYTOCHROME P450 12A4, MITOCHONDRIAL-RELATED"/>
    <property type="match status" value="1"/>
</dbReference>
<comment type="similarity">
    <text evidence="1">Belongs to the cytochrome P450 family.</text>
</comment>
<dbReference type="Proteomes" id="UP000481153">
    <property type="component" value="Unassembled WGS sequence"/>
</dbReference>
<dbReference type="InterPro" id="IPR001128">
    <property type="entry name" value="Cyt_P450"/>
</dbReference>
<reference evidence="2 3" key="1">
    <citation type="submission" date="2019-07" db="EMBL/GenBank/DDBJ databases">
        <title>Genomics analysis of Aphanomyces spp. identifies a new class of oomycete effector associated with host adaptation.</title>
        <authorList>
            <person name="Gaulin E."/>
        </authorList>
    </citation>
    <scope>NUCLEOTIDE SEQUENCE [LARGE SCALE GENOMIC DNA]</scope>
    <source>
        <strain evidence="2 3">ATCC 201684</strain>
    </source>
</reference>
<name>A0A6G0WQU4_9STRA</name>
<dbReference type="PRINTS" id="PR00385">
    <property type="entry name" value="P450"/>
</dbReference>
<dbReference type="Gene3D" id="1.10.630.10">
    <property type="entry name" value="Cytochrome P450"/>
    <property type="match status" value="1"/>
</dbReference>
<proteinExistence type="inferred from homology"/>
<dbReference type="InterPro" id="IPR036396">
    <property type="entry name" value="Cyt_P450_sf"/>
</dbReference>
<keyword evidence="3" id="KW-1185">Reference proteome</keyword>
<accession>A0A6G0WQU4</accession>
<evidence type="ECO:0008006" key="4">
    <source>
        <dbReference type="Google" id="ProtNLM"/>
    </source>
</evidence>
<dbReference type="EMBL" id="VJMJ01000161">
    <property type="protein sequence ID" value="KAF0729763.1"/>
    <property type="molecule type" value="Genomic_DNA"/>
</dbReference>
<dbReference type="PANTHER" id="PTHR24305">
    <property type="entry name" value="CYTOCHROME P450"/>
    <property type="match status" value="1"/>
</dbReference>
<dbReference type="VEuPathDB" id="FungiDB:AeMF1_010869"/>